<sequence>MPTSILQNPDNWNLIFLIKNPSNDHIFFYDDFDAKITYNETILWQANASAKFYQDEKAQNYIDATSGALPEIYGDRIIDTILNELASGHSTKFSGLQEDTNVYNLHNYLDLQSVLE</sequence>
<organism evidence="1 2">
    <name type="scientific">Datura stramonium</name>
    <name type="common">Jimsonweed</name>
    <name type="synonym">Common thornapple</name>
    <dbReference type="NCBI Taxonomy" id="4076"/>
    <lineage>
        <taxon>Eukaryota</taxon>
        <taxon>Viridiplantae</taxon>
        <taxon>Streptophyta</taxon>
        <taxon>Embryophyta</taxon>
        <taxon>Tracheophyta</taxon>
        <taxon>Spermatophyta</taxon>
        <taxon>Magnoliopsida</taxon>
        <taxon>eudicotyledons</taxon>
        <taxon>Gunneridae</taxon>
        <taxon>Pentapetalae</taxon>
        <taxon>asterids</taxon>
        <taxon>lamiids</taxon>
        <taxon>Solanales</taxon>
        <taxon>Solanaceae</taxon>
        <taxon>Solanoideae</taxon>
        <taxon>Datureae</taxon>
        <taxon>Datura</taxon>
    </lineage>
</organism>
<accession>A0ABS8V6C9</accession>
<evidence type="ECO:0000313" key="2">
    <source>
        <dbReference type="Proteomes" id="UP000823775"/>
    </source>
</evidence>
<protein>
    <submittedName>
        <fullName evidence="1">Uncharacterized protein</fullName>
    </submittedName>
</protein>
<gene>
    <name evidence="1" type="ORF">HAX54_028393</name>
</gene>
<keyword evidence="2" id="KW-1185">Reference proteome</keyword>
<dbReference type="EMBL" id="JACEIK010003489">
    <property type="protein sequence ID" value="MCD9641911.1"/>
    <property type="molecule type" value="Genomic_DNA"/>
</dbReference>
<name>A0ABS8V6C9_DATST</name>
<proteinExistence type="predicted"/>
<comment type="caution">
    <text evidence="1">The sequence shown here is derived from an EMBL/GenBank/DDBJ whole genome shotgun (WGS) entry which is preliminary data.</text>
</comment>
<dbReference type="Proteomes" id="UP000823775">
    <property type="component" value="Unassembled WGS sequence"/>
</dbReference>
<reference evidence="1 2" key="1">
    <citation type="journal article" date="2021" name="BMC Genomics">
        <title>Datura genome reveals duplications of psychoactive alkaloid biosynthetic genes and high mutation rate following tissue culture.</title>
        <authorList>
            <person name="Rajewski A."/>
            <person name="Carter-House D."/>
            <person name="Stajich J."/>
            <person name="Litt A."/>
        </authorList>
    </citation>
    <scope>NUCLEOTIDE SEQUENCE [LARGE SCALE GENOMIC DNA]</scope>
    <source>
        <strain evidence="1">AR-01</strain>
    </source>
</reference>
<evidence type="ECO:0000313" key="1">
    <source>
        <dbReference type="EMBL" id="MCD9641911.1"/>
    </source>
</evidence>